<reference evidence="2 3" key="1">
    <citation type="journal article" date="2019" name="Int. J. Syst. Evol. Microbiol.">
        <title>The Global Catalogue of Microorganisms (GCM) 10K type strain sequencing project: providing services to taxonomists for standard genome sequencing and annotation.</title>
        <authorList>
            <consortium name="The Broad Institute Genomics Platform"/>
            <consortium name="The Broad Institute Genome Sequencing Center for Infectious Disease"/>
            <person name="Wu L."/>
            <person name="Ma J."/>
        </authorList>
    </citation>
    <scope>NUCLEOTIDE SEQUENCE [LARGE SCALE GENOMIC DNA]</scope>
    <source>
        <strain evidence="2 3">JCM 16330</strain>
    </source>
</reference>
<evidence type="ECO:0000256" key="1">
    <source>
        <dbReference type="SAM" id="Phobius"/>
    </source>
</evidence>
<keyword evidence="3" id="KW-1185">Reference proteome</keyword>
<name>A0AAV3SAF4_9EURY</name>
<dbReference type="Pfam" id="PF24418">
    <property type="entry name" value="DUF7550"/>
    <property type="match status" value="1"/>
</dbReference>
<comment type="caution">
    <text evidence="2">The sequence shown here is derived from an EMBL/GenBank/DDBJ whole genome shotgun (WGS) entry which is preliminary data.</text>
</comment>
<feature type="transmembrane region" description="Helical" evidence="1">
    <location>
        <begin position="20"/>
        <end position="41"/>
    </location>
</feature>
<protein>
    <submittedName>
        <fullName evidence="2">Uncharacterized protein</fullName>
    </submittedName>
</protein>
<evidence type="ECO:0000313" key="2">
    <source>
        <dbReference type="EMBL" id="GAA0313339.1"/>
    </source>
</evidence>
<dbReference type="EMBL" id="BAAABL010000092">
    <property type="protein sequence ID" value="GAA0313339.1"/>
    <property type="molecule type" value="Genomic_DNA"/>
</dbReference>
<keyword evidence="1" id="KW-1133">Transmembrane helix</keyword>
<accession>A0AAV3SAF4</accession>
<keyword evidence="1" id="KW-0472">Membrane</keyword>
<keyword evidence="1" id="KW-0812">Transmembrane</keyword>
<dbReference type="Proteomes" id="UP001500837">
    <property type="component" value="Unassembled WGS sequence"/>
</dbReference>
<dbReference type="AlphaFoldDB" id="A0AAV3SAF4"/>
<sequence>MDTIHDGRTTAPMQSFTTTQVAYGAAAFVVGVFVTFVLPFLG</sequence>
<evidence type="ECO:0000313" key="3">
    <source>
        <dbReference type="Proteomes" id="UP001500837"/>
    </source>
</evidence>
<organism evidence="2 3">
    <name type="scientific">Halarchaeum salinum</name>
    <dbReference type="NCBI Taxonomy" id="489912"/>
    <lineage>
        <taxon>Archaea</taxon>
        <taxon>Methanobacteriati</taxon>
        <taxon>Methanobacteriota</taxon>
        <taxon>Stenosarchaea group</taxon>
        <taxon>Halobacteria</taxon>
        <taxon>Halobacteriales</taxon>
        <taxon>Halobacteriaceae</taxon>
    </lineage>
</organism>
<gene>
    <name evidence="2" type="ORF">GCM10009066_28060</name>
</gene>
<dbReference type="InterPro" id="IPR055972">
    <property type="entry name" value="DUF7550"/>
</dbReference>
<proteinExistence type="predicted"/>